<dbReference type="EMBL" id="PFEU01000018">
    <property type="protein sequence ID" value="PJE76485.1"/>
    <property type="molecule type" value="Genomic_DNA"/>
</dbReference>
<organism evidence="1 2">
    <name type="scientific">Candidatus Uhrbacteria bacterium CG10_big_fil_rev_8_21_14_0_10_48_16</name>
    <dbReference type="NCBI Taxonomy" id="1975038"/>
    <lineage>
        <taxon>Bacteria</taxon>
        <taxon>Candidatus Uhriibacteriota</taxon>
    </lineage>
</organism>
<gene>
    <name evidence="1" type="ORF">COV05_03905</name>
</gene>
<reference evidence="2" key="1">
    <citation type="submission" date="2017-09" db="EMBL/GenBank/DDBJ databases">
        <title>Depth-based differentiation of microbial function through sediment-hosted aquifers and enrichment of novel symbionts in the deep terrestrial subsurface.</title>
        <authorList>
            <person name="Probst A.J."/>
            <person name="Ladd B."/>
            <person name="Jarett J.K."/>
            <person name="Geller-Mcgrath D.E."/>
            <person name="Sieber C.M.K."/>
            <person name="Emerson J.B."/>
            <person name="Anantharaman K."/>
            <person name="Thomas B.C."/>
            <person name="Malmstrom R."/>
            <person name="Stieglmeier M."/>
            <person name="Klingl A."/>
            <person name="Woyke T."/>
            <person name="Ryan C.M."/>
            <person name="Banfield J.F."/>
        </authorList>
    </citation>
    <scope>NUCLEOTIDE SEQUENCE [LARGE SCALE GENOMIC DNA]</scope>
</reference>
<protein>
    <submittedName>
        <fullName evidence="1">Uncharacterized protein</fullName>
    </submittedName>
</protein>
<proteinExistence type="predicted"/>
<dbReference type="Proteomes" id="UP000231436">
    <property type="component" value="Unassembled WGS sequence"/>
</dbReference>
<evidence type="ECO:0000313" key="1">
    <source>
        <dbReference type="EMBL" id="PJE76485.1"/>
    </source>
</evidence>
<accession>A0A2M8LGF9</accession>
<evidence type="ECO:0000313" key="2">
    <source>
        <dbReference type="Proteomes" id="UP000231436"/>
    </source>
</evidence>
<comment type="caution">
    <text evidence="1">The sequence shown here is derived from an EMBL/GenBank/DDBJ whole genome shotgun (WGS) entry which is preliminary data.</text>
</comment>
<name>A0A2M8LGF9_9BACT</name>
<dbReference type="AlphaFoldDB" id="A0A2M8LGF9"/>
<sequence length="331" mass="36804">MTQPPVHIARVSLRPQVEASSGRKEIKYDLDLARRLGIGTVRLEPGGLLVPATLSVRLTVTKQEITPGIITDRWEFLVSPATETTLRRLFAKRINRTMMGALDVPAPKFVPSAEGGLDVRYDASGRLKKGCQALSVLAPPREGTFVEMMGVVTKEGVRGVLPTRGSSTSRLHHEWDMWKAKNWPFAKIKHYLHEHGYSSDPTMPTEPIPEVDPWESGGDHWDQLITIVDTYFGELLHSLWKATYAQDAFVSGQLRDFGYDLDRVGHTNLGLDPLQNLMAGLREGGGEGLTMMAAPDLVDLKPVDLAELARRGHHTKSPIVEIEDPEEFEDE</sequence>